<evidence type="ECO:0000313" key="3">
    <source>
        <dbReference type="Proteomes" id="UP000076079"/>
    </source>
</evidence>
<sequence>MPTDRRVFLTALTAGLAAPAILRARPAKRYPIGFSTLGCPAWSWKTVLEQADQLGYASLELRGVAGEMDLTKVPELVGSRRAATRNDLAALGLVISDLGASARMHEREPATRAAQFDEGRRFIDLAHALEVKYVRMFGDKFPEGEPRDDVMKRVVEGFQQMAAHARPAGVTVLMESHGDFTRSKDLVAIERAVHSEAFALLWDAHHTFVAGNEAPADTYAALGRLVRHTHLKDSKADGTDRRYVLTGTGQVPVKAQVSVLAKAGYKGYYCFEWEKKWHPDIEEPEVAFPHFARTMAAYLTDVGVVPT</sequence>
<name>A0A143PNC0_LUTPR</name>
<dbReference type="Proteomes" id="UP000076079">
    <property type="component" value="Chromosome"/>
</dbReference>
<dbReference type="InterPro" id="IPR050312">
    <property type="entry name" value="IolE/XylAMocC-like"/>
</dbReference>
<reference evidence="3" key="2">
    <citation type="submission" date="2016-04" db="EMBL/GenBank/DDBJ databases">
        <title>First Complete Genome Sequence of a Subdivision 6 Acidobacterium.</title>
        <authorList>
            <person name="Huang S."/>
            <person name="Vieira S."/>
            <person name="Bunk B."/>
            <person name="Riedel T."/>
            <person name="Sproeer C."/>
            <person name="Overmann J."/>
        </authorList>
    </citation>
    <scope>NUCLEOTIDE SEQUENCE [LARGE SCALE GENOMIC DNA]</scope>
    <source>
        <strain evidence="3">DSM 100886 HEG_-6_39</strain>
    </source>
</reference>
<evidence type="ECO:0000313" key="2">
    <source>
        <dbReference type="EMBL" id="AMY09259.1"/>
    </source>
</evidence>
<dbReference type="SUPFAM" id="SSF51658">
    <property type="entry name" value="Xylose isomerase-like"/>
    <property type="match status" value="1"/>
</dbReference>
<dbReference type="InterPro" id="IPR013022">
    <property type="entry name" value="Xyl_isomerase-like_TIM-brl"/>
</dbReference>
<gene>
    <name evidence="2" type="ORF">LuPra_02472</name>
</gene>
<dbReference type="EMBL" id="CP015136">
    <property type="protein sequence ID" value="AMY09259.1"/>
    <property type="molecule type" value="Genomic_DNA"/>
</dbReference>
<accession>A0A143PNC0</accession>
<feature type="domain" description="Xylose isomerase-like TIM barrel" evidence="1">
    <location>
        <begin position="49"/>
        <end position="277"/>
    </location>
</feature>
<dbReference type="InterPro" id="IPR036237">
    <property type="entry name" value="Xyl_isomerase-like_sf"/>
</dbReference>
<dbReference type="PANTHER" id="PTHR12110:SF21">
    <property type="entry name" value="XYLOSE ISOMERASE-LIKE TIM BARREL DOMAIN-CONTAINING PROTEIN"/>
    <property type="match status" value="1"/>
</dbReference>
<evidence type="ECO:0000259" key="1">
    <source>
        <dbReference type="Pfam" id="PF01261"/>
    </source>
</evidence>
<dbReference type="RefSeq" id="WP_110171020.1">
    <property type="nucleotide sequence ID" value="NZ_CP015136.1"/>
</dbReference>
<organism evidence="2 3">
    <name type="scientific">Luteitalea pratensis</name>
    <dbReference type="NCBI Taxonomy" id="1855912"/>
    <lineage>
        <taxon>Bacteria</taxon>
        <taxon>Pseudomonadati</taxon>
        <taxon>Acidobacteriota</taxon>
        <taxon>Vicinamibacteria</taxon>
        <taxon>Vicinamibacterales</taxon>
        <taxon>Vicinamibacteraceae</taxon>
        <taxon>Luteitalea</taxon>
    </lineage>
</organism>
<protein>
    <submittedName>
        <fullName evidence="2">Fructoselysine 3-epimerase</fullName>
    </submittedName>
</protein>
<dbReference type="AlphaFoldDB" id="A0A143PNC0"/>
<dbReference type="KEGG" id="abac:LuPra_02472"/>
<keyword evidence="3" id="KW-1185">Reference proteome</keyword>
<dbReference type="STRING" id="1855912.LuPra_02472"/>
<reference evidence="2 3" key="1">
    <citation type="journal article" date="2016" name="Genome Announc.">
        <title>First Complete Genome Sequence of a Subdivision 6 Acidobacterium Strain.</title>
        <authorList>
            <person name="Huang S."/>
            <person name="Vieira S."/>
            <person name="Bunk B."/>
            <person name="Riedel T."/>
            <person name="Sproer C."/>
            <person name="Overmann J."/>
        </authorList>
    </citation>
    <scope>NUCLEOTIDE SEQUENCE [LARGE SCALE GENOMIC DNA]</scope>
    <source>
        <strain evidence="3">DSM 100886 HEG_-6_39</strain>
    </source>
</reference>
<dbReference type="Gene3D" id="3.20.20.150">
    <property type="entry name" value="Divalent-metal-dependent TIM barrel enzymes"/>
    <property type="match status" value="1"/>
</dbReference>
<dbReference type="PANTHER" id="PTHR12110">
    <property type="entry name" value="HYDROXYPYRUVATE ISOMERASE"/>
    <property type="match status" value="1"/>
</dbReference>
<proteinExistence type="predicted"/>
<dbReference type="OrthoDB" id="3185623at2"/>
<dbReference type="Pfam" id="PF01261">
    <property type="entry name" value="AP_endonuc_2"/>
    <property type="match status" value="1"/>
</dbReference>